<dbReference type="InterPro" id="IPR011009">
    <property type="entry name" value="Kinase-like_dom_sf"/>
</dbReference>
<dbReference type="InterPro" id="IPR011047">
    <property type="entry name" value="Quinoprotein_ADH-like_sf"/>
</dbReference>
<evidence type="ECO:0000256" key="3">
    <source>
        <dbReference type="PROSITE-ProRule" id="PRU00221"/>
    </source>
</evidence>
<dbReference type="SMART" id="SM00320">
    <property type="entry name" value="WD40"/>
    <property type="match status" value="8"/>
</dbReference>
<sequence>MEYVPGENLLDAARRGPLPVADACRAARDAARGLAAAHAAGLVHRDVKPGNLVRTPDGTVKLLDFGLAATAGDPGLTGENVTMGTPDYVAPEQATDATAADARSDVYALGCTLYHLLAGRVPYPTGSMLGKLDAHRNPHVRPAPIPGLPPGLAAVLDRMTATDPAARYPTASAAAEALEPFCTAVAVSPPRRPRVWPWVAAAGLVFGLLVLGVVYSVRRGNEVVTVETDDPDVEVTMRRNGEVIRITDAKTKKTWELDAKHARLAPDGGELTLDLPDGAPLVLRRNGAVVATIRRTPAAPPVPPAAAPIAPAAAAADVRPFRVFAGHDKTVRDVAFSPDGKTLYSGGFDGFVRAWDVDAGKERAVYDHGVRVMSIALADRGKLLLSIAHTERPPFRLRAWDTTSGKEVEGFPEVPATEHLCTVAASPDGTTAATVALNGTVRMWDVAGRKLVRAFAAIESTPAYAVAWSPDGKLLAVTGTDGIAVCDAATGRRVHRVTDLGVHGQTTIAFTPDGGHVLTAGWEGIVRSYARGTWRLDRTLSTPAGRGLASTHLTTAPDGRLLLASHTHEVWVWDVAADRRLLRLVGDGLESVTPAVSADGRRAAAGSETGKVFVWELPPAAAPIPAAVGAAVDLHRIPFASAGWLAVSPDGAEFLAFTSTSGKREAVIFDTATGAETGRCPMPAGELVYAWFVPGSRDLLVSDDLRLGRYDRATGAKRADLFEVPVNATFAPLPAGGSAAAVWLRDGAGGYGRHRVVVRDLTTGAERFRVNPLHPGSILGMAPRFSPDGKLLATTDTTPTASAIRLWDAATGKLVRTIDVAGALCSGNAFSADGKELVADYAAGGGASMVGRWAVATGAPVRAAPVAPPWPYDFSVYLLGGRVLGYRGENVSAVRFVATATGAAFADYRPGGPIRGMTASADGRVMLFATDAGLRVVRVPTPPGP</sequence>
<evidence type="ECO:0000256" key="2">
    <source>
        <dbReference type="ARBA" id="ARBA00022737"/>
    </source>
</evidence>
<gene>
    <name evidence="5" type="primary">pknL_3</name>
    <name evidence="5" type="ORF">ETAA1_55310</name>
</gene>
<dbReference type="GO" id="GO:0005524">
    <property type="term" value="F:ATP binding"/>
    <property type="evidence" value="ECO:0007669"/>
    <property type="project" value="InterPro"/>
</dbReference>
<protein>
    <submittedName>
        <fullName evidence="5">Serine/threonine-protein kinase PknL</fullName>
        <ecNumber evidence="5">2.7.11.1</ecNumber>
    </submittedName>
</protein>
<dbReference type="PROSITE" id="PS50082">
    <property type="entry name" value="WD_REPEATS_2"/>
    <property type="match status" value="2"/>
</dbReference>
<keyword evidence="5" id="KW-0418">Kinase</keyword>
<dbReference type="PANTHER" id="PTHR19879:SF9">
    <property type="entry name" value="TRANSCRIPTION INITIATION FACTOR TFIID SUBUNIT 5"/>
    <property type="match status" value="1"/>
</dbReference>
<dbReference type="KEGG" id="uli:ETAA1_55310"/>
<dbReference type="PROSITE" id="PS50011">
    <property type="entry name" value="PROTEIN_KINASE_DOM"/>
    <property type="match status" value="1"/>
</dbReference>
<dbReference type="InterPro" id="IPR000719">
    <property type="entry name" value="Prot_kinase_dom"/>
</dbReference>
<dbReference type="EMBL" id="CP036273">
    <property type="protein sequence ID" value="QDU23531.1"/>
    <property type="molecule type" value="Genomic_DNA"/>
</dbReference>
<dbReference type="SUPFAM" id="SSF50998">
    <property type="entry name" value="Quinoprotein alcohol dehydrogenase-like"/>
    <property type="match status" value="1"/>
</dbReference>
<dbReference type="OrthoDB" id="253904at2"/>
<dbReference type="SMART" id="SM00220">
    <property type="entry name" value="S_TKc"/>
    <property type="match status" value="1"/>
</dbReference>
<dbReference type="Proteomes" id="UP000319576">
    <property type="component" value="Chromosome"/>
</dbReference>
<keyword evidence="1 3" id="KW-0853">WD repeat</keyword>
<dbReference type="InterPro" id="IPR019775">
    <property type="entry name" value="WD40_repeat_CS"/>
</dbReference>
<dbReference type="CDD" id="cd14014">
    <property type="entry name" value="STKc_PknB_like"/>
    <property type="match status" value="1"/>
</dbReference>
<evidence type="ECO:0000313" key="5">
    <source>
        <dbReference type="EMBL" id="QDU23531.1"/>
    </source>
</evidence>
<dbReference type="AlphaFoldDB" id="A0A517Y187"/>
<dbReference type="SUPFAM" id="SSF82171">
    <property type="entry name" value="DPP6 N-terminal domain-like"/>
    <property type="match status" value="1"/>
</dbReference>
<reference evidence="5 6" key="1">
    <citation type="submission" date="2019-02" db="EMBL/GenBank/DDBJ databases">
        <title>Deep-cultivation of Planctomycetes and their phenomic and genomic characterization uncovers novel biology.</title>
        <authorList>
            <person name="Wiegand S."/>
            <person name="Jogler M."/>
            <person name="Boedeker C."/>
            <person name="Pinto D."/>
            <person name="Vollmers J."/>
            <person name="Rivas-Marin E."/>
            <person name="Kohn T."/>
            <person name="Peeters S.H."/>
            <person name="Heuer A."/>
            <person name="Rast P."/>
            <person name="Oberbeckmann S."/>
            <person name="Bunk B."/>
            <person name="Jeske O."/>
            <person name="Meyerdierks A."/>
            <person name="Storesund J.E."/>
            <person name="Kallscheuer N."/>
            <person name="Luecker S."/>
            <person name="Lage O.M."/>
            <person name="Pohl T."/>
            <person name="Merkel B.J."/>
            <person name="Hornburger P."/>
            <person name="Mueller R.-W."/>
            <person name="Bruemmer F."/>
            <person name="Labrenz M."/>
            <person name="Spormann A.M."/>
            <person name="Op den Camp H."/>
            <person name="Overmann J."/>
            <person name="Amann R."/>
            <person name="Jetten M.S.M."/>
            <person name="Mascher T."/>
            <person name="Medema M.H."/>
            <person name="Devos D.P."/>
            <person name="Kaster A.-K."/>
            <person name="Ovreas L."/>
            <person name="Rohde M."/>
            <person name="Galperin M.Y."/>
            <person name="Jogler C."/>
        </authorList>
    </citation>
    <scope>NUCLEOTIDE SEQUENCE [LARGE SCALE GENOMIC DNA]</scope>
    <source>
        <strain evidence="5 6">ETA_A1</strain>
    </source>
</reference>
<dbReference type="Pfam" id="PF00400">
    <property type="entry name" value="WD40"/>
    <property type="match status" value="3"/>
</dbReference>
<evidence type="ECO:0000256" key="1">
    <source>
        <dbReference type="ARBA" id="ARBA00022574"/>
    </source>
</evidence>
<dbReference type="Gene3D" id="2.130.10.10">
    <property type="entry name" value="YVTN repeat-like/Quinoprotein amine dehydrogenase"/>
    <property type="match status" value="3"/>
</dbReference>
<proteinExistence type="predicted"/>
<evidence type="ECO:0000313" key="6">
    <source>
        <dbReference type="Proteomes" id="UP000319576"/>
    </source>
</evidence>
<dbReference type="EC" id="2.7.11.1" evidence="5"/>
<name>A0A517Y187_9BACT</name>
<feature type="repeat" description="WD" evidence="3">
    <location>
        <begin position="324"/>
        <end position="365"/>
    </location>
</feature>
<dbReference type="InterPro" id="IPR015943">
    <property type="entry name" value="WD40/YVTN_repeat-like_dom_sf"/>
</dbReference>
<dbReference type="Pfam" id="PF00069">
    <property type="entry name" value="Pkinase"/>
    <property type="match status" value="1"/>
</dbReference>
<dbReference type="GO" id="GO:0004674">
    <property type="term" value="F:protein serine/threonine kinase activity"/>
    <property type="evidence" value="ECO:0007669"/>
    <property type="project" value="UniProtKB-EC"/>
</dbReference>
<keyword evidence="2" id="KW-0677">Repeat</keyword>
<dbReference type="PROSITE" id="PS50294">
    <property type="entry name" value="WD_REPEATS_REGION"/>
    <property type="match status" value="1"/>
</dbReference>
<dbReference type="InterPro" id="IPR001680">
    <property type="entry name" value="WD40_rpt"/>
</dbReference>
<organism evidence="5 6">
    <name type="scientific">Urbifossiella limnaea</name>
    <dbReference type="NCBI Taxonomy" id="2528023"/>
    <lineage>
        <taxon>Bacteria</taxon>
        <taxon>Pseudomonadati</taxon>
        <taxon>Planctomycetota</taxon>
        <taxon>Planctomycetia</taxon>
        <taxon>Gemmatales</taxon>
        <taxon>Gemmataceae</taxon>
        <taxon>Urbifossiella</taxon>
    </lineage>
</organism>
<dbReference type="Gene3D" id="1.10.510.10">
    <property type="entry name" value="Transferase(Phosphotransferase) domain 1"/>
    <property type="match status" value="1"/>
</dbReference>
<dbReference type="PROSITE" id="PS00678">
    <property type="entry name" value="WD_REPEATS_1"/>
    <property type="match status" value="2"/>
</dbReference>
<keyword evidence="6" id="KW-1185">Reference proteome</keyword>
<feature type="repeat" description="WD" evidence="3">
    <location>
        <begin position="422"/>
        <end position="454"/>
    </location>
</feature>
<dbReference type="PANTHER" id="PTHR19879">
    <property type="entry name" value="TRANSCRIPTION INITIATION FACTOR TFIID"/>
    <property type="match status" value="1"/>
</dbReference>
<dbReference type="SUPFAM" id="SSF56112">
    <property type="entry name" value="Protein kinase-like (PK-like)"/>
    <property type="match status" value="1"/>
</dbReference>
<keyword evidence="5" id="KW-0808">Transferase</keyword>
<accession>A0A517Y187</accession>
<evidence type="ECO:0000259" key="4">
    <source>
        <dbReference type="PROSITE" id="PS50011"/>
    </source>
</evidence>
<feature type="domain" description="Protein kinase" evidence="4">
    <location>
        <begin position="1"/>
        <end position="182"/>
    </location>
</feature>